<organism evidence="8">
    <name type="scientific">Candidatus Kentrum sp. FW</name>
    <dbReference type="NCBI Taxonomy" id="2126338"/>
    <lineage>
        <taxon>Bacteria</taxon>
        <taxon>Pseudomonadati</taxon>
        <taxon>Pseudomonadota</taxon>
        <taxon>Gammaproteobacteria</taxon>
        <taxon>Candidatus Kentrum</taxon>
    </lineage>
</organism>
<evidence type="ECO:0000259" key="7">
    <source>
        <dbReference type="Pfam" id="PF04321"/>
    </source>
</evidence>
<comment type="similarity">
    <text evidence="2 6">Belongs to the dTDP-4-dehydrorhamnose reductase family.</text>
</comment>
<dbReference type="CDD" id="cd05254">
    <property type="entry name" value="dTDP_HR_like_SDR_e"/>
    <property type="match status" value="1"/>
</dbReference>
<evidence type="ECO:0000256" key="2">
    <source>
        <dbReference type="ARBA" id="ARBA00010944"/>
    </source>
</evidence>
<name>A0A450T4S2_9GAMM</name>
<comment type="pathway">
    <text evidence="1 6">Carbohydrate biosynthesis; dTDP-L-rhamnose biosynthesis.</text>
</comment>
<dbReference type="PANTHER" id="PTHR10491:SF4">
    <property type="entry name" value="METHIONINE ADENOSYLTRANSFERASE 2 SUBUNIT BETA"/>
    <property type="match status" value="1"/>
</dbReference>
<keyword evidence="6" id="KW-0521">NADP</keyword>
<dbReference type="InterPro" id="IPR029903">
    <property type="entry name" value="RmlD-like-bd"/>
</dbReference>
<evidence type="ECO:0000256" key="1">
    <source>
        <dbReference type="ARBA" id="ARBA00004781"/>
    </source>
</evidence>
<dbReference type="GO" id="GO:0009243">
    <property type="term" value="P:O antigen biosynthetic process"/>
    <property type="evidence" value="ECO:0007669"/>
    <property type="project" value="UniProtKB-UniPathway"/>
</dbReference>
<dbReference type="GO" id="GO:0008831">
    <property type="term" value="F:dTDP-4-dehydrorhamnose reductase activity"/>
    <property type="evidence" value="ECO:0007669"/>
    <property type="project" value="UniProtKB-EC"/>
</dbReference>
<dbReference type="PANTHER" id="PTHR10491">
    <property type="entry name" value="DTDP-4-DEHYDRORHAMNOSE REDUCTASE"/>
    <property type="match status" value="1"/>
</dbReference>
<dbReference type="EMBL" id="CAADFE010000001">
    <property type="protein sequence ID" value="VFJ61386.1"/>
    <property type="molecule type" value="Genomic_DNA"/>
</dbReference>
<dbReference type="GO" id="GO:0005829">
    <property type="term" value="C:cytosol"/>
    <property type="evidence" value="ECO:0007669"/>
    <property type="project" value="TreeGrafter"/>
</dbReference>
<dbReference type="Gene3D" id="3.90.25.10">
    <property type="entry name" value="UDP-galactose 4-epimerase, domain 1"/>
    <property type="match status" value="1"/>
</dbReference>
<dbReference type="AlphaFoldDB" id="A0A450T4S2"/>
<dbReference type="EC" id="1.1.1.133" evidence="3 6"/>
<protein>
    <recommendedName>
        <fullName evidence="4 6">dTDP-4-dehydrorhamnose reductase</fullName>
        <ecNumber evidence="3 6">1.1.1.133</ecNumber>
    </recommendedName>
</protein>
<keyword evidence="6" id="KW-0560">Oxidoreductase</keyword>
<dbReference type="UniPathway" id="UPA00124"/>
<evidence type="ECO:0000256" key="3">
    <source>
        <dbReference type="ARBA" id="ARBA00012929"/>
    </source>
</evidence>
<gene>
    <name evidence="8" type="ORF">BECKFW1821C_GA0114237_100157</name>
</gene>
<dbReference type="NCBIfam" id="NF007440">
    <property type="entry name" value="PRK09987.1"/>
    <property type="match status" value="1"/>
</dbReference>
<evidence type="ECO:0000313" key="8">
    <source>
        <dbReference type="EMBL" id="VFJ61386.1"/>
    </source>
</evidence>
<dbReference type="InterPro" id="IPR036291">
    <property type="entry name" value="NAD(P)-bd_dom_sf"/>
</dbReference>
<dbReference type="InterPro" id="IPR005913">
    <property type="entry name" value="dTDP_dehydrorham_reduct"/>
</dbReference>
<dbReference type="Pfam" id="PF04321">
    <property type="entry name" value="RmlD_sub_bind"/>
    <property type="match status" value="1"/>
</dbReference>
<dbReference type="UniPathway" id="UPA00281"/>
<dbReference type="SUPFAM" id="SSF51735">
    <property type="entry name" value="NAD(P)-binding Rossmann-fold domains"/>
    <property type="match status" value="1"/>
</dbReference>
<evidence type="ECO:0000256" key="4">
    <source>
        <dbReference type="ARBA" id="ARBA00017099"/>
    </source>
</evidence>
<comment type="function">
    <text evidence="6">Catalyzes the reduction of dTDP-6-deoxy-L-lyxo-4-hexulose to yield dTDP-L-rhamnose.</text>
</comment>
<accession>A0A450T4S2</accession>
<feature type="domain" description="RmlD-like substrate binding" evidence="7">
    <location>
        <begin position="1"/>
        <end position="292"/>
    </location>
</feature>
<reference evidence="8" key="1">
    <citation type="submission" date="2019-02" db="EMBL/GenBank/DDBJ databases">
        <authorList>
            <person name="Gruber-Vodicka R. H."/>
            <person name="Seah K. B. B."/>
        </authorList>
    </citation>
    <scope>NUCLEOTIDE SEQUENCE</scope>
    <source>
        <strain evidence="8">BECK_BZ131</strain>
    </source>
</reference>
<proteinExistence type="inferred from homology"/>
<sequence>MKILLTGKDGQVGFELQRSLAPLGEVVALDRMQCDLSDVAALRALVRTVKPRVIVNPAAYTAVDKAESDREQAFAVNAVAPGILAEEARNLDALLVHYSTDYVFDGNRQGAYTESDLPNPQCVYGLSKYGGERALRAHGERYLIFRTSWVVGAHGENFMKTILRLAAARESLNIVADQLGVPTSAALLADVTAQLVREACREKNDFPHGLYHLVAGGETNWYRYACYAIGKARAAGQPIKVAQKAINPIRTSDYPTPAKRPANSRLDTAHLRNTFGLHLPDWTHGVDHILEQIFQNS</sequence>
<evidence type="ECO:0000256" key="6">
    <source>
        <dbReference type="RuleBase" id="RU364082"/>
    </source>
</evidence>
<dbReference type="NCBIfam" id="TIGR01214">
    <property type="entry name" value="rmlD"/>
    <property type="match status" value="1"/>
</dbReference>
<dbReference type="Gene3D" id="3.40.50.720">
    <property type="entry name" value="NAD(P)-binding Rossmann-like Domain"/>
    <property type="match status" value="1"/>
</dbReference>
<dbReference type="GO" id="GO:0019305">
    <property type="term" value="P:dTDP-rhamnose biosynthetic process"/>
    <property type="evidence" value="ECO:0007669"/>
    <property type="project" value="UniProtKB-UniPathway"/>
</dbReference>
<evidence type="ECO:0000256" key="5">
    <source>
        <dbReference type="ARBA" id="ARBA00048200"/>
    </source>
</evidence>
<comment type="cofactor">
    <cofactor evidence="6">
        <name>Mg(2+)</name>
        <dbReference type="ChEBI" id="CHEBI:18420"/>
    </cofactor>
    <text evidence="6">Binds 1 Mg(2+) ion per monomer.</text>
</comment>
<comment type="catalytic activity">
    <reaction evidence="5 6">
        <text>dTDP-beta-L-rhamnose + NADP(+) = dTDP-4-dehydro-beta-L-rhamnose + NADPH + H(+)</text>
        <dbReference type="Rhea" id="RHEA:21796"/>
        <dbReference type="ChEBI" id="CHEBI:15378"/>
        <dbReference type="ChEBI" id="CHEBI:57510"/>
        <dbReference type="ChEBI" id="CHEBI:57783"/>
        <dbReference type="ChEBI" id="CHEBI:58349"/>
        <dbReference type="ChEBI" id="CHEBI:62830"/>
        <dbReference type="EC" id="1.1.1.133"/>
    </reaction>
</comment>